<dbReference type="InterPro" id="IPR009781">
    <property type="entry name" value="DUF1345"/>
</dbReference>
<feature type="transmembrane region" description="Helical" evidence="1">
    <location>
        <begin position="47"/>
        <end position="65"/>
    </location>
</feature>
<keyword evidence="3" id="KW-1185">Reference proteome</keyword>
<proteinExistence type="predicted"/>
<evidence type="ECO:0000313" key="2">
    <source>
        <dbReference type="EMBL" id="RFM30111.1"/>
    </source>
</evidence>
<feature type="transmembrane region" description="Helical" evidence="1">
    <location>
        <begin position="85"/>
        <end position="107"/>
    </location>
</feature>
<reference evidence="2 3" key="1">
    <citation type="submission" date="2018-08" db="EMBL/GenBank/DDBJ databases">
        <title>Chitinophagaceae sp. K23C18032701, a novel bacterium isolated from forest soil.</title>
        <authorList>
            <person name="Wang C."/>
        </authorList>
    </citation>
    <scope>NUCLEOTIDE SEQUENCE [LARGE SCALE GENOMIC DNA]</scope>
    <source>
        <strain evidence="2 3">K23C18032701</strain>
    </source>
</reference>
<feature type="transmembrane region" description="Helical" evidence="1">
    <location>
        <begin position="200"/>
        <end position="224"/>
    </location>
</feature>
<accession>A0A3E1NQA9</accession>
<keyword evidence="1" id="KW-0472">Membrane</keyword>
<evidence type="ECO:0000313" key="3">
    <source>
        <dbReference type="Proteomes" id="UP000261284"/>
    </source>
</evidence>
<dbReference type="OrthoDB" id="64737at2"/>
<protein>
    <submittedName>
        <fullName evidence="2">DUF1345 domain-containing protein</fullName>
    </submittedName>
</protein>
<name>A0A3E1NQA9_9BACT</name>
<keyword evidence="1" id="KW-0812">Transmembrane</keyword>
<evidence type="ECO:0000256" key="1">
    <source>
        <dbReference type="SAM" id="Phobius"/>
    </source>
</evidence>
<gene>
    <name evidence="2" type="ORF">DXN05_03815</name>
</gene>
<keyword evidence="1" id="KW-1133">Transmembrane helix</keyword>
<comment type="caution">
    <text evidence="2">The sequence shown here is derived from an EMBL/GenBank/DDBJ whole genome shotgun (WGS) entry which is preliminary data.</text>
</comment>
<dbReference type="Proteomes" id="UP000261284">
    <property type="component" value="Unassembled WGS sequence"/>
</dbReference>
<dbReference type="Pfam" id="PF07077">
    <property type="entry name" value="DUF1345"/>
    <property type="match status" value="1"/>
</dbReference>
<sequence length="228" mass="26022">MPVNRTPPGNIFMRLHPLQRLLIGLALALLTWLLVRNTSLNGLVRLMLFWDVFAAFFTGTTWMIFFKQTTNHIRQKAREEDSSRFYIFLLVVLASFASMFTVLLLLLSKEAAGTHQIIFIPVVILGMLLSWVMVHTIFTIHYAYMYYDDDETDPGKHAGGLEFPNEKRPDYIDFAYFAFVIGMTFQVSDVEISARHIRRVALLHGLLSFALNTFVVALTVNLIAGLKS</sequence>
<dbReference type="EMBL" id="QTJU01000001">
    <property type="protein sequence ID" value="RFM30111.1"/>
    <property type="molecule type" value="Genomic_DNA"/>
</dbReference>
<organism evidence="2 3">
    <name type="scientific">Deminuibacter soli</name>
    <dbReference type="NCBI Taxonomy" id="2291815"/>
    <lineage>
        <taxon>Bacteria</taxon>
        <taxon>Pseudomonadati</taxon>
        <taxon>Bacteroidota</taxon>
        <taxon>Chitinophagia</taxon>
        <taxon>Chitinophagales</taxon>
        <taxon>Chitinophagaceae</taxon>
        <taxon>Deminuibacter</taxon>
    </lineage>
</organism>
<feature type="transmembrane region" description="Helical" evidence="1">
    <location>
        <begin position="18"/>
        <end position="35"/>
    </location>
</feature>
<feature type="transmembrane region" description="Helical" evidence="1">
    <location>
        <begin position="119"/>
        <end position="144"/>
    </location>
</feature>
<dbReference type="RefSeq" id="WP_116845867.1">
    <property type="nucleotide sequence ID" value="NZ_QTJU01000001.1"/>
</dbReference>
<dbReference type="AlphaFoldDB" id="A0A3E1NQA9"/>